<comment type="caution">
    <text evidence="1">The sequence shown here is derived from an EMBL/GenBank/DDBJ whole genome shotgun (WGS) entry which is preliminary data.</text>
</comment>
<sequence length="1686" mass="186043">MSECSPVVNSPHGPDDTIKQGDSTSRATHSKSDSPVIAKEEPLEYDNEGDGDSEDKADNVEGSIKRPRLRLSQACKYRGNCITPLGGFPLKAMLNKSIRQVIVVGKATRNVCTFESPSKRVKKKKDETDPKRMHGKGSTSNLRNTVEGSALPLLNTFEARLGSLEALLRDVPPDVHNALISRLDASLNAVPAEGTTLKRSNAAALEETRRSTARMISKMPERSLASGLEDIQRSLQGLNLSNGYLYLDEIGQTKWQGATSGFPLLDLLTAAAANNGHTDSDPILEGIEPGNPRKASNPYAEWPANPASRTGTPNSAGSADSPDSPNDVGAVDGEKKIQERYFPGRDPRPSQMLNPEATWRVITNVIPSDLMDTLVRCYLSTSHLLWPFLHVPSFLADYANPQKWAEPGFACFVVAVCTLSSRHVDDPRVRAKVDDPSTAGKQYFELFKRLRDLPSADRPTLYSIQAAFLAAIFAFGLGTLSKAFSLLAESVTLCLDGGLHRSVEGYEYFNPIEQETRKVDDEYITKDEILPQPSGHQTRMSAFVAVIRLHVVLEGVIDSCVTPSTFSSSPFLSRAASTISRRSAQANSLTEEEGLLEEWVSLLPKHWHYDAETVESKDPIRITQAERLHCLEHLVRMIVYRHRFSGFVQIPAATDAERARHLYYCKKAMDSALTICANHVHIAGRTLVAVILNCKTPDFAHLIAPATEGLRSCVGLLRRFSGRYLCGLRSADIIEEFCRICHIPVDSPRTTKFDARPSPAWLRPVQKRKSPSPAPNTQRVPLVRNRVSYLNQTMSSVPSSLQAGASSTATGSGTSNMPSDSRQSRTDQAQIGVSSTNEFQDLSKWLTDALDNPTSANALLSTQEFFDLSAAASPNGVSLPGNQLSGIDSMIAMGLSPAHNGQGATPLTASTVRFTGIGSSSHYNHLDNADGMMNNMSPPQDINQIRQDYLPIDTLGPASAAFDQFESLEPDASMVDAMSQGNGVLNDANQWDVPFASGNDVLGQMQSQVRIYYLTDDAARHIYLFLDLFELLFVTQVGHLCARIVESYLRHDNDNNSVNARRIYKMAPKKKEVEGEKLTRIALVSDDKECKKSCPVVKMGKLCIEVAPTDKKAFLSEELCIGCGICVKKCPFEAISIFNLPTNLESHVTHRYAANSFKLHRLPMPRPGQVLGLVGTNGIGKSTALKILAGKLKPNLGRYEDPPEWQEILKYFRGSELQNFFTKVLEDNIKAIVKPQYVDLIPRQIKKEGMTVGKMLNAKAEREGAGSVEELGKELELSKLMEREVGQLSGGELQRFAIALACVQQADVYMFDEPSSYLDVRQRLAAARVIRGLLNHDLYVIAVEHDLSVLDYLSDFICCFYGMPSVYGVVTMPFSVREGINVFLDGYIPTENIRTRAEPLKFKQGETADDMIAPKTRDFTYPSMTKTLGGFKLEVESGGFSDSEIVVLVGENGMGKTTFVQMLAGKFKPDNEADADLLGWKVSLKPQTISPKFPGTVRMLLLKRIKGAFMDPTFNTEVLKPMQLEVLMDQEVQTLSGGELQRVAICLSLGLPADIYLIDEPSAYLDSEQRITAAKIIKRFILSSRRTALIIEHDFIMATYLADKVIVYDGQPGVHAFARRPEGLVTGFNKFLNTLDITFRRDPTNYRPRINKLNSLMDREQKNAGNFFFVGDDNKPVKPVKPVAKE</sequence>
<proteinExistence type="predicted"/>
<gene>
    <name evidence="1" type="ORF">QFC22_001435</name>
</gene>
<accession>A0ACC2XIL7</accession>
<dbReference type="Proteomes" id="UP001243375">
    <property type="component" value="Unassembled WGS sequence"/>
</dbReference>
<name>A0ACC2XIL7_9TREE</name>
<evidence type="ECO:0000313" key="1">
    <source>
        <dbReference type="EMBL" id="KAJ9123239.1"/>
    </source>
</evidence>
<protein>
    <submittedName>
        <fullName evidence="1">Uncharacterized protein</fullName>
    </submittedName>
</protein>
<keyword evidence="2" id="KW-1185">Reference proteome</keyword>
<reference evidence="1" key="1">
    <citation type="submission" date="2023-04" db="EMBL/GenBank/DDBJ databases">
        <title>Draft Genome sequencing of Naganishia species isolated from polar environments using Oxford Nanopore Technology.</title>
        <authorList>
            <person name="Leo P."/>
            <person name="Venkateswaran K."/>
        </authorList>
    </citation>
    <scope>NUCLEOTIDE SEQUENCE</scope>
    <source>
        <strain evidence="1">MNA-CCFEE 5425</strain>
    </source>
</reference>
<organism evidence="1 2">
    <name type="scientific">Naganishia vaughanmartiniae</name>
    <dbReference type="NCBI Taxonomy" id="1424756"/>
    <lineage>
        <taxon>Eukaryota</taxon>
        <taxon>Fungi</taxon>
        <taxon>Dikarya</taxon>
        <taxon>Basidiomycota</taxon>
        <taxon>Agaricomycotina</taxon>
        <taxon>Tremellomycetes</taxon>
        <taxon>Filobasidiales</taxon>
        <taxon>Filobasidiaceae</taxon>
        <taxon>Naganishia</taxon>
    </lineage>
</organism>
<dbReference type="EMBL" id="JASBWU010000003">
    <property type="protein sequence ID" value="KAJ9123239.1"/>
    <property type="molecule type" value="Genomic_DNA"/>
</dbReference>
<evidence type="ECO:0000313" key="2">
    <source>
        <dbReference type="Proteomes" id="UP001243375"/>
    </source>
</evidence>